<organism evidence="2 3">
    <name type="scientific">Parathielavia appendiculata</name>
    <dbReference type="NCBI Taxonomy" id="2587402"/>
    <lineage>
        <taxon>Eukaryota</taxon>
        <taxon>Fungi</taxon>
        <taxon>Dikarya</taxon>
        <taxon>Ascomycota</taxon>
        <taxon>Pezizomycotina</taxon>
        <taxon>Sordariomycetes</taxon>
        <taxon>Sordariomycetidae</taxon>
        <taxon>Sordariales</taxon>
        <taxon>Chaetomiaceae</taxon>
        <taxon>Parathielavia</taxon>
    </lineage>
</organism>
<keyword evidence="3" id="KW-1185">Reference proteome</keyword>
<dbReference type="Proteomes" id="UP001302602">
    <property type="component" value="Unassembled WGS sequence"/>
</dbReference>
<dbReference type="EMBL" id="MU853263">
    <property type="protein sequence ID" value="KAK4118607.1"/>
    <property type="molecule type" value="Genomic_DNA"/>
</dbReference>
<feature type="region of interest" description="Disordered" evidence="1">
    <location>
        <begin position="47"/>
        <end position="66"/>
    </location>
</feature>
<protein>
    <submittedName>
        <fullName evidence="2">Uncharacterized protein</fullName>
    </submittedName>
</protein>
<sequence length="117" mass="13405">MYQMSKLPPHCHVCCATRNVSEMFSFQLWFNTAVAWFGRYSTVNVRGRRRNHAEQPSRATEQSSASRRGRLEVLLAGSGGRRLRYAGCGWLSRRCHRQGFSLHLSRPSREDDSTTVS</sequence>
<reference evidence="2" key="1">
    <citation type="journal article" date="2023" name="Mol. Phylogenet. Evol.">
        <title>Genome-scale phylogeny and comparative genomics of the fungal order Sordariales.</title>
        <authorList>
            <person name="Hensen N."/>
            <person name="Bonometti L."/>
            <person name="Westerberg I."/>
            <person name="Brannstrom I.O."/>
            <person name="Guillou S."/>
            <person name="Cros-Aarteil S."/>
            <person name="Calhoun S."/>
            <person name="Haridas S."/>
            <person name="Kuo A."/>
            <person name="Mondo S."/>
            <person name="Pangilinan J."/>
            <person name="Riley R."/>
            <person name="LaButti K."/>
            <person name="Andreopoulos B."/>
            <person name="Lipzen A."/>
            <person name="Chen C."/>
            <person name="Yan M."/>
            <person name="Daum C."/>
            <person name="Ng V."/>
            <person name="Clum A."/>
            <person name="Steindorff A."/>
            <person name="Ohm R.A."/>
            <person name="Martin F."/>
            <person name="Silar P."/>
            <person name="Natvig D.O."/>
            <person name="Lalanne C."/>
            <person name="Gautier V."/>
            <person name="Ament-Velasquez S.L."/>
            <person name="Kruys A."/>
            <person name="Hutchinson M.I."/>
            <person name="Powell A.J."/>
            <person name="Barry K."/>
            <person name="Miller A.N."/>
            <person name="Grigoriev I.V."/>
            <person name="Debuchy R."/>
            <person name="Gladieux P."/>
            <person name="Hiltunen Thoren M."/>
            <person name="Johannesson H."/>
        </authorList>
    </citation>
    <scope>NUCLEOTIDE SEQUENCE</scope>
    <source>
        <strain evidence="2">CBS 731.68</strain>
    </source>
</reference>
<reference evidence="2" key="2">
    <citation type="submission" date="2023-05" db="EMBL/GenBank/DDBJ databases">
        <authorList>
            <consortium name="Lawrence Berkeley National Laboratory"/>
            <person name="Steindorff A."/>
            <person name="Hensen N."/>
            <person name="Bonometti L."/>
            <person name="Westerberg I."/>
            <person name="Brannstrom I.O."/>
            <person name="Guillou S."/>
            <person name="Cros-Aarteil S."/>
            <person name="Calhoun S."/>
            <person name="Haridas S."/>
            <person name="Kuo A."/>
            <person name="Mondo S."/>
            <person name="Pangilinan J."/>
            <person name="Riley R."/>
            <person name="Labutti K."/>
            <person name="Andreopoulos B."/>
            <person name="Lipzen A."/>
            <person name="Chen C."/>
            <person name="Yanf M."/>
            <person name="Daum C."/>
            <person name="Ng V."/>
            <person name="Clum A."/>
            <person name="Ohm R."/>
            <person name="Martin F."/>
            <person name="Silar P."/>
            <person name="Natvig D."/>
            <person name="Lalanne C."/>
            <person name="Gautier V."/>
            <person name="Ament-Velasquez S.L."/>
            <person name="Kruys A."/>
            <person name="Hutchinson M.I."/>
            <person name="Powell A.J."/>
            <person name="Barry K."/>
            <person name="Miller A.N."/>
            <person name="Grigoriev I.V."/>
            <person name="Debuchy R."/>
            <person name="Gladieux P."/>
            <person name="Thoren M.H."/>
            <person name="Johannesson H."/>
        </authorList>
    </citation>
    <scope>NUCLEOTIDE SEQUENCE</scope>
    <source>
        <strain evidence="2">CBS 731.68</strain>
    </source>
</reference>
<feature type="compositionally biased region" description="Polar residues" evidence="1">
    <location>
        <begin position="57"/>
        <end position="66"/>
    </location>
</feature>
<evidence type="ECO:0000256" key="1">
    <source>
        <dbReference type="SAM" id="MobiDB-lite"/>
    </source>
</evidence>
<dbReference type="GeneID" id="87823793"/>
<accession>A0AAN6TQ38</accession>
<dbReference type="RefSeq" id="XP_062642380.1">
    <property type="nucleotide sequence ID" value="XM_062787023.1"/>
</dbReference>
<gene>
    <name evidence="2" type="ORF">N657DRAFT_368362</name>
</gene>
<dbReference type="AlphaFoldDB" id="A0AAN6TQ38"/>
<evidence type="ECO:0000313" key="3">
    <source>
        <dbReference type="Proteomes" id="UP001302602"/>
    </source>
</evidence>
<proteinExistence type="predicted"/>
<evidence type="ECO:0000313" key="2">
    <source>
        <dbReference type="EMBL" id="KAK4118607.1"/>
    </source>
</evidence>
<name>A0AAN6TQ38_9PEZI</name>
<comment type="caution">
    <text evidence="2">The sequence shown here is derived from an EMBL/GenBank/DDBJ whole genome shotgun (WGS) entry which is preliminary data.</text>
</comment>